<dbReference type="RefSeq" id="XP_033656497.1">
    <property type="nucleotide sequence ID" value="XM_033793891.1"/>
</dbReference>
<feature type="compositionally biased region" description="Low complexity" evidence="1">
    <location>
        <begin position="90"/>
        <end position="106"/>
    </location>
</feature>
<sequence length="781" mass="80250">MGKYTFTWAHPANEVFVTGDFDDWKKTVKLEKEGDVFKKTIELPKTKHHYKFVVDGNWLTNESHPKEQVDGGIYNNVLHPHYIEETEDVSTLSSAAPESSTAALAANVPKESTHGKVEKEQEAPVSAGLPGAFPETPGAASPAPEQAFSVNPLPATDGPGNPIKLGPGENVPDPSTFTSNTVQSTVRDNQPAGAAEDATVSVAPVPATAGPGNPIHLEPGEKVPDPSTLTSNTVSSTAKTDAASYEKSDALPPQLSPVALTPEAEREAKGGMFSLPPLTGSLIPESSLPKDVNTESEQDPGVTIQSAAPASSTAALAAQVSKEPRGVPETVIASQKEAHDPPEASANPEAVEEKKEVEQELKETVPAKPATTDITTEKVSDTVASGASTAAAAATAAAATVAGAVTAAAYSAKDKAAEAVGLNGQATASDTPAPAPEPEPEAPASDVPEVVAESLREAHASPEAAAYEEVVEEKKEVEAELLKKVPTSEEHGEPAPSLGNPGPQKGGLYNQALVTEVPTVATESHHAANDVPEVVAESQEKAHASPEAAANQEAVEEKKEVEEELLKKVKPTDEAGEPAPTLSAATATTAPAPSTEVHAHAAKDVPEVVAESLEKAHASPEAAANEEAVEEKKEVEAELLKKVPTTEEHGEPAPSTTTPPKESAAATAAGGLNAPASSQAQSAATPSAAAASSRDVSPMSKQPTTASQTQPTVTTGTETTTTAAKTEAATPATETTRAPETPAKAAPSSAQSTPESSAAGTDKKKKRTSIFGKLKQKFKDL</sequence>
<dbReference type="OrthoDB" id="5873279at2759"/>
<proteinExistence type="predicted"/>
<evidence type="ECO:0000259" key="2">
    <source>
        <dbReference type="Pfam" id="PF16561"/>
    </source>
</evidence>
<dbReference type="Proteomes" id="UP000800097">
    <property type="component" value="Unassembled WGS sequence"/>
</dbReference>
<feature type="compositionally biased region" description="Low complexity" evidence="1">
    <location>
        <begin position="578"/>
        <end position="595"/>
    </location>
</feature>
<dbReference type="InterPro" id="IPR032640">
    <property type="entry name" value="AMPK1_CBM"/>
</dbReference>
<dbReference type="InterPro" id="IPR013783">
    <property type="entry name" value="Ig-like_fold"/>
</dbReference>
<dbReference type="EMBL" id="ML986487">
    <property type="protein sequence ID" value="KAF2278958.1"/>
    <property type="molecule type" value="Genomic_DNA"/>
</dbReference>
<feature type="domain" description="AMP-activated protein kinase glycogen-binding" evidence="2">
    <location>
        <begin position="4"/>
        <end position="79"/>
    </location>
</feature>
<feature type="compositionally biased region" description="Basic and acidic residues" evidence="1">
    <location>
        <begin position="555"/>
        <end position="573"/>
    </location>
</feature>
<feature type="compositionally biased region" description="Basic and acidic residues" evidence="1">
    <location>
        <begin position="351"/>
        <end position="365"/>
    </location>
</feature>
<feature type="compositionally biased region" description="Basic and acidic residues" evidence="1">
    <location>
        <begin position="472"/>
        <end position="493"/>
    </location>
</feature>
<evidence type="ECO:0000313" key="4">
    <source>
        <dbReference type="Proteomes" id="UP000800097"/>
    </source>
</evidence>
<feature type="compositionally biased region" description="Basic and acidic residues" evidence="1">
    <location>
        <begin position="597"/>
        <end position="618"/>
    </location>
</feature>
<protein>
    <recommendedName>
        <fullName evidence="2">AMP-activated protein kinase glycogen-binding domain-containing protein</fullName>
    </recommendedName>
</protein>
<evidence type="ECO:0000256" key="1">
    <source>
        <dbReference type="SAM" id="MobiDB-lite"/>
    </source>
</evidence>
<feature type="compositionally biased region" description="Low complexity" evidence="1">
    <location>
        <begin position="701"/>
        <end position="747"/>
    </location>
</feature>
<name>A0A6A6JSW6_WESOR</name>
<dbReference type="AlphaFoldDB" id="A0A6A6JSW6"/>
<keyword evidence="4" id="KW-1185">Reference proteome</keyword>
<feature type="compositionally biased region" description="Polar residues" evidence="1">
    <location>
        <begin position="173"/>
        <end position="188"/>
    </location>
</feature>
<organism evidence="3 4">
    <name type="scientific">Westerdykella ornata</name>
    <dbReference type="NCBI Taxonomy" id="318751"/>
    <lineage>
        <taxon>Eukaryota</taxon>
        <taxon>Fungi</taxon>
        <taxon>Dikarya</taxon>
        <taxon>Ascomycota</taxon>
        <taxon>Pezizomycotina</taxon>
        <taxon>Dothideomycetes</taxon>
        <taxon>Pleosporomycetidae</taxon>
        <taxon>Pleosporales</taxon>
        <taxon>Sporormiaceae</taxon>
        <taxon>Westerdykella</taxon>
    </lineage>
</organism>
<gene>
    <name evidence="3" type="ORF">EI97DRAFT_224309</name>
</gene>
<reference evidence="3" key="1">
    <citation type="journal article" date="2020" name="Stud. Mycol.">
        <title>101 Dothideomycetes genomes: a test case for predicting lifestyles and emergence of pathogens.</title>
        <authorList>
            <person name="Haridas S."/>
            <person name="Albert R."/>
            <person name="Binder M."/>
            <person name="Bloem J."/>
            <person name="Labutti K."/>
            <person name="Salamov A."/>
            <person name="Andreopoulos B."/>
            <person name="Baker S."/>
            <person name="Barry K."/>
            <person name="Bills G."/>
            <person name="Bluhm B."/>
            <person name="Cannon C."/>
            <person name="Castanera R."/>
            <person name="Culley D."/>
            <person name="Daum C."/>
            <person name="Ezra D."/>
            <person name="Gonzalez J."/>
            <person name="Henrissat B."/>
            <person name="Kuo A."/>
            <person name="Liang C."/>
            <person name="Lipzen A."/>
            <person name="Lutzoni F."/>
            <person name="Magnuson J."/>
            <person name="Mondo S."/>
            <person name="Nolan M."/>
            <person name="Ohm R."/>
            <person name="Pangilinan J."/>
            <person name="Park H.-J."/>
            <person name="Ramirez L."/>
            <person name="Alfaro M."/>
            <person name="Sun H."/>
            <person name="Tritt A."/>
            <person name="Yoshinaga Y."/>
            <person name="Zwiers L.-H."/>
            <person name="Turgeon B."/>
            <person name="Goodwin S."/>
            <person name="Spatafora J."/>
            <person name="Crous P."/>
            <person name="Grigoriev I."/>
        </authorList>
    </citation>
    <scope>NUCLEOTIDE SEQUENCE</scope>
    <source>
        <strain evidence="3">CBS 379.55</strain>
    </source>
</reference>
<dbReference type="CDD" id="cd02859">
    <property type="entry name" value="E_set_AMPKbeta_like_N"/>
    <property type="match status" value="1"/>
</dbReference>
<feature type="compositionally biased region" description="Low complexity" evidence="1">
    <location>
        <begin position="306"/>
        <end position="318"/>
    </location>
</feature>
<feature type="compositionally biased region" description="Polar residues" evidence="1">
    <location>
        <begin position="748"/>
        <end position="759"/>
    </location>
</feature>
<dbReference type="Pfam" id="PF16561">
    <property type="entry name" value="AMPK1_CBM"/>
    <property type="match status" value="1"/>
</dbReference>
<feature type="region of interest" description="Disordered" evidence="1">
    <location>
        <begin position="90"/>
        <end position="376"/>
    </location>
</feature>
<dbReference type="GeneID" id="54547066"/>
<feature type="compositionally biased region" description="Low complexity" evidence="1">
    <location>
        <begin position="442"/>
        <end position="453"/>
    </location>
</feature>
<dbReference type="Gene3D" id="2.60.40.10">
    <property type="entry name" value="Immunoglobulins"/>
    <property type="match status" value="1"/>
</dbReference>
<dbReference type="InterPro" id="IPR014756">
    <property type="entry name" value="Ig_E-set"/>
</dbReference>
<feature type="region of interest" description="Disordered" evidence="1">
    <location>
        <begin position="421"/>
        <end position="781"/>
    </location>
</feature>
<feature type="compositionally biased region" description="Basic and acidic residues" evidence="1">
    <location>
        <begin position="630"/>
        <end position="651"/>
    </location>
</feature>
<feature type="compositionally biased region" description="Basic and acidic residues" evidence="1">
    <location>
        <begin position="111"/>
        <end position="122"/>
    </location>
</feature>
<dbReference type="SUPFAM" id="SSF81296">
    <property type="entry name" value="E set domains"/>
    <property type="match status" value="1"/>
</dbReference>
<evidence type="ECO:0000313" key="3">
    <source>
        <dbReference type="EMBL" id="KAF2278958.1"/>
    </source>
</evidence>
<feature type="compositionally biased region" description="Low complexity" evidence="1">
    <location>
        <begin position="652"/>
        <end position="693"/>
    </location>
</feature>
<feature type="compositionally biased region" description="Polar residues" evidence="1">
    <location>
        <begin position="227"/>
        <end position="239"/>
    </location>
</feature>
<accession>A0A6A6JSW6</accession>
<feature type="compositionally biased region" description="Low complexity" evidence="1">
    <location>
        <begin position="198"/>
        <end position="212"/>
    </location>
</feature>